<sequence>MSSTILLCNHTTDVTRERVVLLNRLMKGLPVNAEVHNVCAPHAPYLVYCLVDVTRTKTHDQSQGKLLSTVDRQARDDSWMGQMFRMAELQLQIGGRPVTEDEIETSVECYLLMDSAMYMCRMGPTFQEPLDDDDTTSDEEDGSEEDDSDDVGLGDDDIDADDGAGDAASMAVDFFMNVATC</sequence>
<evidence type="ECO:0000256" key="1">
    <source>
        <dbReference type="SAM" id="MobiDB-lite"/>
    </source>
</evidence>
<reference evidence="2 3" key="1">
    <citation type="journal article" date="2021" name="bioRxiv">
        <title>Chromosome-scale and haplotype-resolved genome assembly of a tetraploid potato cultivar.</title>
        <authorList>
            <person name="Sun H."/>
            <person name="Jiao W.-B."/>
            <person name="Krause K."/>
            <person name="Campoy J.A."/>
            <person name="Goel M."/>
            <person name="Folz-Donahue K."/>
            <person name="Kukat C."/>
            <person name="Huettel B."/>
            <person name="Schneeberger K."/>
        </authorList>
    </citation>
    <scope>NUCLEOTIDE SEQUENCE [LARGE SCALE GENOMIC DNA]</scope>
    <source>
        <strain evidence="2">SolTubOtavaFocal</strain>
        <tissue evidence="2">Leaves</tissue>
    </source>
</reference>
<proteinExistence type="predicted"/>
<evidence type="ECO:0000313" key="3">
    <source>
        <dbReference type="Proteomes" id="UP000826656"/>
    </source>
</evidence>
<feature type="compositionally biased region" description="Acidic residues" evidence="1">
    <location>
        <begin position="129"/>
        <end position="164"/>
    </location>
</feature>
<feature type="region of interest" description="Disordered" evidence="1">
    <location>
        <begin position="124"/>
        <end position="164"/>
    </location>
</feature>
<organism evidence="2 3">
    <name type="scientific">Solanum tuberosum</name>
    <name type="common">Potato</name>
    <dbReference type="NCBI Taxonomy" id="4113"/>
    <lineage>
        <taxon>Eukaryota</taxon>
        <taxon>Viridiplantae</taxon>
        <taxon>Streptophyta</taxon>
        <taxon>Embryophyta</taxon>
        <taxon>Tracheophyta</taxon>
        <taxon>Spermatophyta</taxon>
        <taxon>Magnoliopsida</taxon>
        <taxon>eudicotyledons</taxon>
        <taxon>Gunneridae</taxon>
        <taxon>Pentapetalae</taxon>
        <taxon>asterids</taxon>
        <taxon>lamiids</taxon>
        <taxon>Solanales</taxon>
        <taxon>Solanaceae</taxon>
        <taxon>Solanoideae</taxon>
        <taxon>Solaneae</taxon>
        <taxon>Solanum</taxon>
    </lineage>
</organism>
<accession>A0ABQ7V1V0</accession>
<protein>
    <submittedName>
        <fullName evidence="2">Uncharacterized protein</fullName>
    </submittedName>
</protein>
<gene>
    <name evidence="2" type="ORF">KY290_021544</name>
</gene>
<evidence type="ECO:0000313" key="2">
    <source>
        <dbReference type="EMBL" id="KAH0758051.1"/>
    </source>
</evidence>
<comment type="caution">
    <text evidence="2">The sequence shown here is derived from an EMBL/GenBank/DDBJ whole genome shotgun (WGS) entry which is preliminary data.</text>
</comment>
<name>A0ABQ7V1V0_SOLTU</name>
<keyword evidence="3" id="KW-1185">Reference proteome</keyword>
<dbReference type="EMBL" id="JAIVGD010000015">
    <property type="protein sequence ID" value="KAH0758051.1"/>
    <property type="molecule type" value="Genomic_DNA"/>
</dbReference>
<dbReference type="Proteomes" id="UP000826656">
    <property type="component" value="Unassembled WGS sequence"/>
</dbReference>